<dbReference type="AlphaFoldDB" id="A0A0F9R0R6"/>
<organism evidence="1">
    <name type="scientific">marine sediment metagenome</name>
    <dbReference type="NCBI Taxonomy" id="412755"/>
    <lineage>
        <taxon>unclassified sequences</taxon>
        <taxon>metagenomes</taxon>
        <taxon>ecological metagenomes</taxon>
    </lineage>
</organism>
<proteinExistence type="predicted"/>
<accession>A0A0F9R0R6</accession>
<reference evidence="1" key="1">
    <citation type="journal article" date="2015" name="Nature">
        <title>Complex archaea that bridge the gap between prokaryotes and eukaryotes.</title>
        <authorList>
            <person name="Spang A."/>
            <person name="Saw J.H."/>
            <person name="Jorgensen S.L."/>
            <person name="Zaremba-Niedzwiedzka K."/>
            <person name="Martijn J."/>
            <person name="Lind A.E."/>
            <person name="van Eijk R."/>
            <person name="Schleper C."/>
            <person name="Guy L."/>
            <person name="Ettema T.J."/>
        </authorList>
    </citation>
    <scope>NUCLEOTIDE SEQUENCE</scope>
</reference>
<comment type="caution">
    <text evidence="1">The sequence shown here is derived from an EMBL/GenBank/DDBJ whole genome shotgun (WGS) entry which is preliminary data.</text>
</comment>
<sequence length="184" mass="21952">MIRKIKSVERKGKYDESIDFKQFLIEKANEELDGNCLLLVYKYNQVYIGSIIKDNLNVLGDDQFELKYITEIRMFSESGELHLWKYGDDFKWRLRIDEEEEGEVHIYEEKHVIWGTKVNNENPDELVEEHRGMRIQFPQEIINETLPLKYEVRNYFNFDDDGMIKFYDARLVRIINSNGGVING</sequence>
<gene>
    <name evidence="1" type="ORF">LCGC14_0654110</name>
</gene>
<dbReference type="NCBIfam" id="TIGR03984">
    <property type="entry name" value="CRISPR-associated protein Csx19"/>
    <property type="match status" value="1"/>
</dbReference>
<dbReference type="InterPro" id="IPR023815">
    <property type="entry name" value="CRISPR-assoc_Csx19"/>
</dbReference>
<protein>
    <submittedName>
        <fullName evidence="1">Uncharacterized protein</fullName>
    </submittedName>
</protein>
<name>A0A0F9R0R6_9ZZZZ</name>
<evidence type="ECO:0000313" key="1">
    <source>
        <dbReference type="EMBL" id="KKN48319.1"/>
    </source>
</evidence>
<dbReference type="EMBL" id="LAZR01001226">
    <property type="protein sequence ID" value="KKN48319.1"/>
    <property type="molecule type" value="Genomic_DNA"/>
</dbReference>